<evidence type="ECO:0000313" key="2">
    <source>
        <dbReference type="EMBL" id="MBB5730424.1"/>
    </source>
</evidence>
<keyword evidence="1" id="KW-0812">Transmembrane</keyword>
<evidence type="ECO:0000313" key="3">
    <source>
        <dbReference type="Proteomes" id="UP000546701"/>
    </source>
</evidence>
<name>A0A7W9BUM8_9SPHN</name>
<accession>A0A7W9BUM8</accession>
<protein>
    <submittedName>
        <fullName evidence="2">Uncharacterized protein</fullName>
    </submittedName>
</protein>
<dbReference type="Proteomes" id="UP000546701">
    <property type="component" value="Unassembled WGS sequence"/>
</dbReference>
<dbReference type="AlphaFoldDB" id="A0A7W9BUM8"/>
<dbReference type="OrthoDB" id="8481746at2"/>
<sequence length="124" mass="13376">MKSVVKLGGLVVFGVIAGAIGASLSGHFGKISYTLSYADFISILLTCLGVMLTIVTLFVGVLAVLGWASIESKLRDHSFSYIGSELEEGKPLRDMIRRTVREAVYEGVGPIDVYDEPYEDDQAA</sequence>
<keyword evidence="1" id="KW-0472">Membrane</keyword>
<dbReference type="RefSeq" id="WP_157177051.1">
    <property type="nucleotide sequence ID" value="NZ_BMJP01000005.1"/>
</dbReference>
<comment type="caution">
    <text evidence="2">The sequence shown here is derived from an EMBL/GenBank/DDBJ whole genome shotgun (WGS) entry which is preliminary data.</text>
</comment>
<organism evidence="2 3">
    <name type="scientific">Sphingomonas prati</name>
    <dbReference type="NCBI Taxonomy" id="1843237"/>
    <lineage>
        <taxon>Bacteria</taxon>
        <taxon>Pseudomonadati</taxon>
        <taxon>Pseudomonadota</taxon>
        <taxon>Alphaproteobacteria</taxon>
        <taxon>Sphingomonadales</taxon>
        <taxon>Sphingomonadaceae</taxon>
        <taxon>Sphingomonas</taxon>
    </lineage>
</organism>
<dbReference type="EMBL" id="JACIJR010000007">
    <property type="protein sequence ID" value="MBB5730424.1"/>
    <property type="molecule type" value="Genomic_DNA"/>
</dbReference>
<feature type="transmembrane region" description="Helical" evidence="1">
    <location>
        <begin position="40"/>
        <end position="68"/>
    </location>
</feature>
<feature type="transmembrane region" description="Helical" evidence="1">
    <location>
        <begin position="7"/>
        <end position="28"/>
    </location>
</feature>
<proteinExistence type="predicted"/>
<gene>
    <name evidence="2" type="ORF">FHS99_002927</name>
</gene>
<keyword evidence="3" id="KW-1185">Reference proteome</keyword>
<reference evidence="2 3" key="1">
    <citation type="submission" date="2020-08" db="EMBL/GenBank/DDBJ databases">
        <title>Genomic Encyclopedia of Type Strains, Phase IV (KMG-IV): sequencing the most valuable type-strain genomes for metagenomic binning, comparative biology and taxonomic classification.</title>
        <authorList>
            <person name="Goeker M."/>
        </authorList>
    </citation>
    <scope>NUCLEOTIDE SEQUENCE [LARGE SCALE GENOMIC DNA]</scope>
    <source>
        <strain evidence="2 3">DSM 103336</strain>
    </source>
</reference>
<evidence type="ECO:0000256" key="1">
    <source>
        <dbReference type="SAM" id="Phobius"/>
    </source>
</evidence>
<keyword evidence="1" id="KW-1133">Transmembrane helix</keyword>